<reference evidence="1 2" key="1">
    <citation type="submission" date="2017-10" db="EMBL/GenBank/DDBJ databases">
        <title>Massilia psychrophilum sp. nov., a novel purple-pigmented bacterium isolated from Tianshan glacier, Xinjiang Municipality, China.</title>
        <authorList>
            <person name="Wang H."/>
        </authorList>
    </citation>
    <scope>NUCLEOTIDE SEQUENCE [LARGE SCALE GENOMIC DNA]</scope>
    <source>
        <strain evidence="1 2">JCM 30813</strain>
    </source>
</reference>
<keyword evidence="2" id="KW-1185">Reference proteome</keyword>
<gene>
    <name evidence="1" type="ORF">CR103_06840</name>
</gene>
<dbReference type="EMBL" id="PDOB01000007">
    <property type="protein sequence ID" value="PIL40611.1"/>
    <property type="molecule type" value="Genomic_DNA"/>
</dbReference>
<evidence type="ECO:0000313" key="2">
    <source>
        <dbReference type="Proteomes" id="UP000228593"/>
    </source>
</evidence>
<dbReference type="Proteomes" id="UP000228593">
    <property type="component" value="Unassembled WGS sequence"/>
</dbReference>
<proteinExistence type="predicted"/>
<organism evidence="1 2">
    <name type="scientific">Massilia psychrophila</name>
    <dbReference type="NCBI Taxonomy" id="1603353"/>
    <lineage>
        <taxon>Bacteria</taxon>
        <taxon>Pseudomonadati</taxon>
        <taxon>Pseudomonadota</taxon>
        <taxon>Betaproteobacteria</taxon>
        <taxon>Burkholderiales</taxon>
        <taxon>Oxalobacteraceae</taxon>
        <taxon>Telluria group</taxon>
        <taxon>Massilia</taxon>
    </lineage>
</organism>
<protein>
    <submittedName>
        <fullName evidence="1">Uncharacterized protein</fullName>
    </submittedName>
</protein>
<name>A0A2G8T3J9_9BURK</name>
<accession>A0A2G8T3J9</accession>
<sequence>MPSITIRDLQRSTELDQHAMCAVRGGFAFQPDAHVNVNVSQQIFQVQQIGVNVLNNNGSIGAGFVGPNIDLDVMLKASNNASIPKLV</sequence>
<evidence type="ECO:0000313" key="1">
    <source>
        <dbReference type="EMBL" id="PIL40611.1"/>
    </source>
</evidence>
<comment type="caution">
    <text evidence="1">The sequence shown here is derived from an EMBL/GenBank/DDBJ whole genome shotgun (WGS) entry which is preliminary data.</text>
</comment>
<dbReference type="AlphaFoldDB" id="A0A2G8T3J9"/>
<dbReference type="RefSeq" id="WP_099915257.1">
    <property type="nucleotide sequence ID" value="NZ_BMHS01000010.1"/>
</dbReference>
<dbReference type="OrthoDB" id="9007755at2"/>